<evidence type="ECO:0000313" key="1">
    <source>
        <dbReference type="EMBL" id="RAJ32997.1"/>
    </source>
</evidence>
<dbReference type="Proteomes" id="UP000249754">
    <property type="component" value="Unassembled WGS sequence"/>
</dbReference>
<sequence length="164" mass="18697">MKTLTLLILLMSINPPYPDITELRALYYQSATDKAAAGKLLELLSKVDAQSSELLICYKGVAEMMQAKYTISPISKYRRFKKGKEFIESAVAIDSGNMEIRFLRFTIQTNLPAFLGYNDHITADKKILIKNLDQLQDKPLKQLVINYLFASKNLTEKERNSLTK</sequence>
<evidence type="ECO:0000313" key="2">
    <source>
        <dbReference type="Proteomes" id="UP000249754"/>
    </source>
</evidence>
<comment type="caution">
    <text evidence="1">The sequence shown here is derived from an EMBL/GenBank/DDBJ whole genome shotgun (WGS) entry which is preliminary data.</text>
</comment>
<organism evidence="1 2">
    <name type="scientific">Pedobacter cryoconitis</name>
    <dbReference type="NCBI Taxonomy" id="188932"/>
    <lineage>
        <taxon>Bacteria</taxon>
        <taxon>Pseudomonadati</taxon>
        <taxon>Bacteroidota</taxon>
        <taxon>Sphingobacteriia</taxon>
        <taxon>Sphingobacteriales</taxon>
        <taxon>Sphingobacteriaceae</taxon>
        <taxon>Pedobacter</taxon>
    </lineage>
</organism>
<dbReference type="EMBL" id="QLLR01000005">
    <property type="protein sequence ID" value="RAJ32997.1"/>
    <property type="molecule type" value="Genomic_DNA"/>
</dbReference>
<proteinExistence type="predicted"/>
<name>A0A327T5F3_9SPHI</name>
<dbReference type="AlphaFoldDB" id="A0A327T5F3"/>
<gene>
    <name evidence="1" type="ORF">LY11_01687</name>
</gene>
<protein>
    <submittedName>
        <fullName evidence="1">Uncharacterized protein</fullName>
    </submittedName>
</protein>
<dbReference type="STRING" id="188932.AY601_1638"/>
<dbReference type="OrthoDB" id="663842at2"/>
<dbReference type="RefSeq" id="WP_111633243.1">
    <property type="nucleotide sequence ID" value="NZ_QLLR01000005.1"/>
</dbReference>
<accession>A0A327T5F3</accession>
<reference evidence="1 2" key="1">
    <citation type="submission" date="2018-06" db="EMBL/GenBank/DDBJ databases">
        <title>Genomic Encyclopedia of Archaeal and Bacterial Type Strains, Phase II (KMG-II): from individual species to whole genera.</title>
        <authorList>
            <person name="Goeker M."/>
        </authorList>
    </citation>
    <scope>NUCLEOTIDE SEQUENCE [LARGE SCALE GENOMIC DNA]</scope>
    <source>
        <strain evidence="1 2">DSM 14825</strain>
    </source>
</reference>